<dbReference type="EMBL" id="LR899012">
    <property type="protein sequence ID" value="CAD7087922.1"/>
    <property type="molecule type" value="Genomic_DNA"/>
</dbReference>
<name>A0A7R8UVK7_HERIL</name>
<evidence type="ECO:0000313" key="1">
    <source>
        <dbReference type="EMBL" id="CAD7087922.1"/>
    </source>
</evidence>
<keyword evidence="2" id="KW-1185">Reference proteome</keyword>
<reference evidence="1 2" key="1">
    <citation type="submission" date="2020-11" db="EMBL/GenBank/DDBJ databases">
        <authorList>
            <person name="Wallbank WR R."/>
            <person name="Pardo Diaz C."/>
            <person name="Kozak K."/>
            <person name="Martin S."/>
            <person name="Jiggins C."/>
            <person name="Moest M."/>
            <person name="Warren A I."/>
            <person name="Generalovic N T."/>
            <person name="Byers J.R.P. K."/>
            <person name="Montejo-Kovacevich G."/>
            <person name="Yen C E."/>
        </authorList>
    </citation>
    <scope>NUCLEOTIDE SEQUENCE [LARGE SCALE GENOMIC DNA]</scope>
</reference>
<protein>
    <submittedName>
        <fullName evidence="1">Uncharacterized protein</fullName>
    </submittedName>
</protein>
<dbReference type="AlphaFoldDB" id="A0A7R8UVK7"/>
<proteinExistence type="predicted"/>
<organism evidence="1 2">
    <name type="scientific">Hermetia illucens</name>
    <name type="common">Black soldier fly</name>
    <dbReference type="NCBI Taxonomy" id="343691"/>
    <lineage>
        <taxon>Eukaryota</taxon>
        <taxon>Metazoa</taxon>
        <taxon>Ecdysozoa</taxon>
        <taxon>Arthropoda</taxon>
        <taxon>Hexapoda</taxon>
        <taxon>Insecta</taxon>
        <taxon>Pterygota</taxon>
        <taxon>Neoptera</taxon>
        <taxon>Endopterygota</taxon>
        <taxon>Diptera</taxon>
        <taxon>Brachycera</taxon>
        <taxon>Stratiomyomorpha</taxon>
        <taxon>Stratiomyidae</taxon>
        <taxon>Hermetiinae</taxon>
        <taxon>Hermetia</taxon>
    </lineage>
</organism>
<accession>A0A7R8UVK7</accession>
<sequence>MQFDRYCVLMHISKQFCAHTLYEWLDIVDPINKLFQSEMGRRLSGGEVLNGTDAAMGKCCRLIILFKKGKVYSRLSKYNIESGAVIICIVDARGTCFHYQTGSIFSLKNTTAMKASTQTEFRELMMSEHQPIDLGAKERHLM</sequence>
<gene>
    <name evidence="1" type="ORF">HERILL_LOCUS10594</name>
</gene>
<evidence type="ECO:0000313" key="2">
    <source>
        <dbReference type="Proteomes" id="UP000594454"/>
    </source>
</evidence>
<dbReference type="InParanoid" id="A0A7R8UVK7"/>
<dbReference type="Proteomes" id="UP000594454">
    <property type="component" value="Chromosome 4"/>
</dbReference>